<protein>
    <submittedName>
        <fullName evidence="1">Uncharacterized protein</fullName>
    </submittedName>
</protein>
<gene>
    <name evidence="1" type="ORF">SAMN02982931_04692</name>
</gene>
<dbReference type="Proteomes" id="UP000199071">
    <property type="component" value="Unassembled WGS sequence"/>
</dbReference>
<sequence length="51" mass="5637">MKPRKGAIAGVAVEGRESGYEARSVCEKYLHRVMSDGRGFDLIDKSDCNFS</sequence>
<keyword evidence="2" id="KW-1185">Reference proteome</keyword>
<evidence type="ECO:0000313" key="2">
    <source>
        <dbReference type="Proteomes" id="UP000199071"/>
    </source>
</evidence>
<reference evidence="1 2" key="1">
    <citation type="submission" date="2016-10" db="EMBL/GenBank/DDBJ databases">
        <authorList>
            <person name="de Groot N.N."/>
        </authorList>
    </citation>
    <scope>NUCLEOTIDE SEQUENCE [LARGE SCALE GENOMIC DNA]</scope>
    <source>
        <strain evidence="1 2">ATCC 35022</strain>
    </source>
</reference>
<organism evidence="1 2">
    <name type="scientific">Bauldia litoralis</name>
    <dbReference type="NCBI Taxonomy" id="665467"/>
    <lineage>
        <taxon>Bacteria</taxon>
        <taxon>Pseudomonadati</taxon>
        <taxon>Pseudomonadota</taxon>
        <taxon>Alphaproteobacteria</taxon>
        <taxon>Hyphomicrobiales</taxon>
        <taxon>Kaistiaceae</taxon>
        <taxon>Bauldia</taxon>
    </lineage>
</organism>
<dbReference type="AlphaFoldDB" id="A0A1G6EM35"/>
<name>A0A1G6EM35_9HYPH</name>
<dbReference type="EMBL" id="FMXQ01000015">
    <property type="protein sequence ID" value="SDB58477.1"/>
    <property type="molecule type" value="Genomic_DNA"/>
</dbReference>
<accession>A0A1G6EM35</accession>
<evidence type="ECO:0000313" key="1">
    <source>
        <dbReference type="EMBL" id="SDB58477.1"/>
    </source>
</evidence>
<dbReference type="RefSeq" id="WP_175478609.1">
    <property type="nucleotide sequence ID" value="NZ_FMXQ01000015.1"/>
</dbReference>
<proteinExistence type="predicted"/>